<evidence type="ECO:0000256" key="3">
    <source>
        <dbReference type="ARBA" id="ARBA00022989"/>
    </source>
</evidence>
<evidence type="ECO:0000256" key="2">
    <source>
        <dbReference type="ARBA" id="ARBA00022692"/>
    </source>
</evidence>
<proteinExistence type="predicted"/>
<dbReference type="EMBL" id="JPIU01000037">
    <property type="protein sequence ID" value="KIO45930.1"/>
    <property type="molecule type" value="Genomic_DNA"/>
</dbReference>
<feature type="transmembrane region" description="Helical" evidence="5">
    <location>
        <begin position="146"/>
        <end position="170"/>
    </location>
</feature>
<keyword evidence="4 5" id="KW-0472">Membrane</keyword>
<evidence type="ECO:0000313" key="10">
    <source>
        <dbReference type="Proteomes" id="UP000031980"/>
    </source>
</evidence>
<evidence type="ECO:0000313" key="9">
    <source>
        <dbReference type="Proteomes" id="UP000031937"/>
    </source>
</evidence>
<dbReference type="AlphaFoldDB" id="A0A0C3R741"/>
<protein>
    <submittedName>
        <fullName evidence="8">DoxX family protein</fullName>
    </submittedName>
</protein>
<dbReference type="OrthoDB" id="9809429at2"/>
<dbReference type="Pfam" id="PF07291">
    <property type="entry name" value="MauE"/>
    <property type="match status" value="1"/>
</dbReference>
<reference evidence="8 10" key="1">
    <citation type="submission" date="2014-07" db="EMBL/GenBank/DDBJ databases">
        <title>Porphyromonadaceae bacterium OUH 308042 = ATCC BAA-2681 = DSM 28342 draft genome.</title>
        <authorList>
            <person name="Sydenham T.V."/>
            <person name="Hasman H."/>
            <person name="Justensen U.S."/>
        </authorList>
    </citation>
    <scope>NUCLEOTIDE SEQUENCE [LARGE SCALE GENOMIC DNA]</scope>
    <source>
        <strain evidence="8 10">OUH 308042</strain>
    </source>
</reference>
<dbReference type="NCBIfam" id="NF045576">
    <property type="entry name" value="BT_3928_fam"/>
    <property type="match status" value="1"/>
</dbReference>
<dbReference type="RefSeq" id="WP_041503948.1">
    <property type="nucleotide sequence ID" value="NZ_JPIT01000031.1"/>
</dbReference>
<dbReference type="Proteomes" id="UP000031937">
    <property type="component" value="Unassembled WGS sequence"/>
</dbReference>
<feature type="transmembrane region" description="Helical" evidence="5">
    <location>
        <begin position="7"/>
        <end position="25"/>
    </location>
</feature>
<evidence type="ECO:0000256" key="5">
    <source>
        <dbReference type="SAM" id="Phobius"/>
    </source>
</evidence>
<dbReference type="GO" id="GO:0016020">
    <property type="term" value="C:membrane"/>
    <property type="evidence" value="ECO:0007669"/>
    <property type="project" value="UniProtKB-SubCell"/>
</dbReference>
<evidence type="ECO:0000259" key="6">
    <source>
        <dbReference type="Pfam" id="PF07291"/>
    </source>
</evidence>
<dbReference type="GO" id="GO:0030416">
    <property type="term" value="P:methylamine metabolic process"/>
    <property type="evidence" value="ECO:0007669"/>
    <property type="project" value="InterPro"/>
</dbReference>
<feature type="transmembrane region" description="Helical" evidence="5">
    <location>
        <begin position="76"/>
        <end position="97"/>
    </location>
</feature>
<comment type="caution">
    <text evidence="8">The sequence shown here is derived from an EMBL/GenBank/DDBJ whole genome shotgun (WGS) entry which is preliminary data.</text>
</comment>
<feature type="transmembrane region" description="Helical" evidence="5">
    <location>
        <begin position="389"/>
        <end position="407"/>
    </location>
</feature>
<accession>A0A0C3R741</accession>
<name>A0A0C3R741_9PORP</name>
<keyword evidence="3 5" id="KW-1133">Transmembrane helix</keyword>
<comment type="subcellular location">
    <subcellularLocation>
        <location evidence="1">Membrane</location>
        <topology evidence="1">Multi-pass membrane protein</topology>
    </subcellularLocation>
</comment>
<evidence type="ECO:0000313" key="8">
    <source>
        <dbReference type="EMBL" id="KIO45930.1"/>
    </source>
</evidence>
<keyword evidence="10" id="KW-1185">Reference proteome</keyword>
<feature type="transmembrane region" description="Helical" evidence="5">
    <location>
        <begin position="37"/>
        <end position="64"/>
    </location>
</feature>
<evidence type="ECO:0000256" key="4">
    <source>
        <dbReference type="ARBA" id="ARBA00023136"/>
    </source>
</evidence>
<reference evidence="7 9" key="2">
    <citation type="submission" date="2014-07" db="EMBL/GenBank/DDBJ databases">
        <title>Porphyromonadaceae bacterium OUH 334697 = ATCC BAA-2682 = DSM 28341 draft genome.</title>
        <authorList>
            <person name="Sydenham T.V."/>
            <person name="Hasman H."/>
            <person name="Justesen U.S."/>
        </authorList>
    </citation>
    <scope>NUCLEOTIDE SEQUENCE [LARGE SCALE GENOMIC DNA]</scope>
    <source>
        <strain evidence="7 9">OUH 334697</strain>
    </source>
</reference>
<evidence type="ECO:0000313" key="7">
    <source>
        <dbReference type="EMBL" id="KIO43767.1"/>
    </source>
</evidence>
<evidence type="ECO:0000256" key="1">
    <source>
        <dbReference type="ARBA" id="ARBA00004141"/>
    </source>
</evidence>
<feature type="transmembrane region" description="Helical" evidence="5">
    <location>
        <begin position="117"/>
        <end position="134"/>
    </location>
</feature>
<dbReference type="InterPro" id="IPR009908">
    <property type="entry name" value="Methylamine_util_MauE"/>
</dbReference>
<dbReference type="Proteomes" id="UP000031980">
    <property type="component" value="Unassembled WGS sequence"/>
</dbReference>
<sequence length="422" mass="48687">MKIIRDCCRIIVGIVFIYSGFVKGIDPLGSMYKFTDYFNAFGIGWASTCSLFLSFVLSLAEFLVGTALLFNACTRWAIKGALIFMGIFTPLTLVLALTNPVSDCGCFGDAIVLSNWATFWKNTILLLLTLTLFLNRKRFHSSLHWFKQLSLLLLSGGMMLFLSLHCYLYLPILDFRPYAVGKNITEGMLLPEGAEPDQYEVILKYKNKQTGEIKPFTEQNYPWQDTLTWEYHSSSERLVKKGYTPPIHDLLIDHPDLGEITEEILQDNNYTFLAVHYNINLSSAKHQEAINELARYAREQGYRFYGLTSSSQEEVRTYKNRYKVPYDFCTADEIQLKTMIRSNPGLILLNKGTILGKWSKNDIPQTDELKNKDLTAFCVYKQQELKSKYLVYSLILLFFVMYFLFLGKKRKKADHTHFKILN</sequence>
<keyword evidence="2 5" id="KW-0812">Transmembrane</keyword>
<feature type="domain" description="Methylamine utilisation protein MauE" evidence="6">
    <location>
        <begin position="1"/>
        <end position="134"/>
    </location>
</feature>
<dbReference type="EMBL" id="JPIT01000031">
    <property type="protein sequence ID" value="KIO43767.1"/>
    <property type="molecule type" value="Genomic_DNA"/>
</dbReference>
<gene>
    <name evidence="8" type="ORF">BA92_05655</name>
    <name evidence="7" type="ORF">IE90_11690</name>
</gene>
<organism evidence="8 10">
    <name type="scientific">Sanguibacteroides justesenii</name>
    <dbReference type="NCBI Taxonomy" id="1547597"/>
    <lineage>
        <taxon>Bacteria</taxon>
        <taxon>Pseudomonadati</taxon>
        <taxon>Bacteroidota</taxon>
        <taxon>Bacteroidia</taxon>
        <taxon>Bacteroidales</taxon>
        <taxon>Porphyromonadaceae</taxon>
        <taxon>Sanguibacteroides</taxon>
    </lineage>
</organism>